<organism evidence="2 3">
    <name type="scientific">Candidatus Nomurabacteria bacterium CG1_02_47_685</name>
    <dbReference type="NCBI Taxonomy" id="1805282"/>
    <lineage>
        <taxon>Bacteria</taxon>
        <taxon>Candidatus Nomuraibacteriota</taxon>
    </lineage>
</organism>
<comment type="caution">
    <text evidence="2">The sequence shown here is derived from an EMBL/GenBank/DDBJ whole genome shotgun (WGS) entry which is preliminary data.</text>
</comment>
<name>A0A1J4VB35_9BACT</name>
<sequence>MKESPNQENTDPNEQLIADMEKYIGARDFDSAYKTFEGIKDENEKIEAAIIIAAALLGDGNDRGAQLYIEKISSEWDQLAAIFETTLRVQKAHGGEKDELIQDFMRNMADIVDREKAEKVLQNMKERVISPDEVRAKEAQQYATSGDLDAAIERANTLTDDHLRAKIFADIAWEMYRGRSDEESENEQKARLSMAQIALEQIMDKRDKMAAAMHILIRGGKEGNSVNASMLAIDLLESADIQKAYSALTGMNMEKAKEGGIEPVEESHEMWNELEGSEK</sequence>
<dbReference type="AlphaFoldDB" id="A0A1J4VB35"/>
<evidence type="ECO:0000313" key="3">
    <source>
        <dbReference type="Proteomes" id="UP000183206"/>
    </source>
</evidence>
<proteinExistence type="predicted"/>
<evidence type="ECO:0000313" key="2">
    <source>
        <dbReference type="EMBL" id="OIO32473.1"/>
    </source>
</evidence>
<dbReference type="Proteomes" id="UP000183206">
    <property type="component" value="Unassembled WGS sequence"/>
</dbReference>
<reference evidence="2 3" key="1">
    <citation type="journal article" date="2016" name="Environ. Microbiol.">
        <title>Genomic resolution of a cold subsurface aquifer community provides metabolic insights for novel microbes adapted to high CO concentrations.</title>
        <authorList>
            <person name="Probst A.J."/>
            <person name="Castelle C.J."/>
            <person name="Singh A."/>
            <person name="Brown C.T."/>
            <person name="Anantharaman K."/>
            <person name="Sharon I."/>
            <person name="Hug L.A."/>
            <person name="Burstein D."/>
            <person name="Emerson J.B."/>
            <person name="Thomas B.C."/>
            <person name="Banfield J.F."/>
        </authorList>
    </citation>
    <scope>NUCLEOTIDE SEQUENCE [LARGE SCALE GENOMIC DNA]</scope>
    <source>
        <strain evidence="2">CG1_02_47_685</strain>
    </source>
</reference>
<evidence type="ECO:0000256" key="1">
    <source>
        <dbReference type="SAM" id="MobiDB-lite"/>
    </source>
</evidence>
<feature type="region of interest" description="Disordered" evidence="1">
    <location>
        <begin position="259"/>
        <end position="279"/>
    </location>
</feature>
<protein>
    <submittedName>
        <fullName evidence="2">Uncharacterized protein</fullName>
    </submittedName>
</protein>
<gene>
    <name evidence="2" type="ORF">AUJ44_02320</name>
</gene>
<dbReference type="STRING" id="1805282.AUJ44_02320"/>
<dbReference type="EMBL" id="MNVO01000036">
    <property type="protein sequence ID" value="OIO32473.1"/>
    <property type="molecule type" value="Genomic_DNA"/>
</dbReference>
<accession>A0A1J4VB35</accession>